<protein>
    <submittedName>
        <fullName evidence="1">Uncharacterized protein</fullName>
    </submittedName>
</protein>
<dbReference type="Proteomes" id="UP000054396">
    <property type="component" value="Unassembled WGS sequence"/>
</dbReference>
<evidence type="ECO:0000313" key="2">
    <source>
        <dbReference type="Proteomes" id="UP000054396"/>
    </source>
</evidence>
<dbReference type="RefSeq" id="WP_058860579.1">
    <property type="nucleotide sequence ID" value="NZ_LPXO01000001.1"/>
</dbReference>
<gene>
    <name evidence="1" type="ORF">AVJ23_02645</name>
</gene>
<name>A0A0W7WPX3_9RHOB</name>
<accession>A0A0W7WPX3</accession>
<dbReference type="EMBL" id="LPXO01000001">
    <property type="protein sequence ID" value="KUF12635.1"/>
    <property type="molecule type" value="Genomic_DNA"/>
</dbReference>
<proteinExistence type="predicted"/>
<reference evidence="1 2" key="1">
    <citation type="submission" date="2015-12" db="EMBL/GenBank/DDBJ databases">
        <authorList>
            <person name="Shamseldin A."/>
            <person name="Moawad H."/>
            <person name="Abd El-Rahim W.M."/>
            <person name="Sadowsky M.J."/>
        </authorList>
    </citation>
    <scope>NUCLEOTIDE SEQUENCE [LARGE SCALE GENOMIC DNA]</scope>
    <source>
        <strain evidence="1 2">SJ5A-1</strain>
    </source>
</reference>
<dbReference type="STRING" id="1685382.AVJ23_02645"/>
<dbReference type="OrthoDB" id="7805566at2"/>
<evidence type="ECO:0000313" key="1">
    <source>
        <dbReference type="EMBL" id="KUF12635.1"/>
    </source>
</evidence>
<organism evidence="1 2">
    <name type="scientific">Pseudoponticoccus marisrubri</name>
    <dbReference type="NCBI Taxonomy" id="1685382"/>
    <lineage>
        <taxon>Bacteria</taxon>
        <taxon>Pseudomonadati</taxon>
        <taxon>Pseudomonadota</taxon>
        <taxon>Alphaproteobacteria</taxon>
        <taxon>Rhodobacterales</taxon>
        <taxon>Roseobacteraceae</taxon>
        <taxon>Pseudoponticoccus</taxon>
    </lineage>
</organism>
<comment type="caution">
    <text evidence="1">The sequence shown here is derived from an EMBL/GenBank/DDBJ whole genome shotgun (WGS) entry which is preliminary data.</text>
</comment>
<dbReference type="AlphaFoldDB" id="A0A0W7WPX3"/>
<keyword evidence="2" id="KW-1185">Reference proteome</keyword>
<sequence length="321" mass="36525">MLRIGALVGAGVIFFILVVAGADYLLQARAAGQGPLAFGLSGWTESFAERGRRAADRKRMMADRDAPLSTHYPEAPTGWERLDWDPAHEAFLKRDRNRMVSPQDDPYDRFGMDPARDRRDLVAKMIADKAGPARPEDIRVYTDGDTIVVIKTRFLDLRPRRLWGVTALVGGRDFAGGDWAAGRPIRTIHHGVAFRDMRGSGNARGTRIWRAMIGLQMEVTIATNGRAQDMDRILAGVDFRTMKTLVEWPEGVEEQSTRELRAEMARQRLERQRRRASYLEAVESELDRKASIARSRSRFGEYTPEVCVDYRGREYCRWVHD</sequence>